<dbReference type="InterPro" id="IPR036259">
    <property type="entry name" value="MFS_trans_sf"/>
</dbReference>
<evidence type="ECO:0000256" key="6">
    <source>
        <dbReference type="ARBA" id="ARBA00023136"/>
    </source>
</evidence>
<dbReference type="PANTHER" id="PTHR23513:SF11">
    <property type="entry name" value="STAPHYLOFERRIN A TRANSPORTER"/>
    <property type="match status" value="1"/>
</dbReference>
<evidence type="ECO:0000256" key="2">
    <source>
        <dbReference type="ARBA" id="ARBA00022448"/>
    </source>
</evidence>
<comment type="subcellular location">
    <subcellularLocation>
        <location evidence="1">Cell membrane</location>
        <topology evidence="1">Multi-pass membrane protein</topology>
    </subcellularLocation>
</comment>
<proteinExistence type="predicted"/>
<dbReference type="EMBL" id="BMXR01000010">
    <property type="protein sequence ID" value="GGX66698.1"/>
    <property type="molecule type" value="Genomic_DNA"/>
</dbReference>
<protein>
    <submittedName>
        <fullName evidence="8">MFS transporter</fullName>
    </submittedName>
</protein>
<dbReference type="PANTHER" id="PTHR23513">
    <property type="entry name" value="INTEGRAL MEMBRANE EFFLUX PROTEIN-RELATED"/>
    <property type="match status" value="1"/>
</dbReference>
<feature type="transmembrane region" description="Helical" evidence="7">
    <location>
        <begin position="356"/>
        <end position="375"/>
    </location>
</feature>
<organism evidence="8 9">
    <name type="scientific">Saccharospirillum salsuginis</name>
    <dbReference type="NCBI Taxonomy" id="418750"/>
    <lineage>
        <taxon>Bacteria</taxon>
        <taxon>Pseudomonadati</taxon>
        <taxon>Pseudomonadota</taxon>
        <taxon>Gammaproteobacteria</taxon>
        <taxon>Oceanospirillales</taxon>
        <taxon>Saccharospirillaceae</taxon>
        <taxon>Saccharospirillum</taxon>
    </lineage>
</organism>
<dbReference type="Proteomes" id="UP000626148">
    <property type="component" value="Unassembled WGS sequence"/>
</dbReference>
<keyword evidence="2" id="KW-0813">Transport</keyword>
<feature type="transmembrane region" description="Helical" evidence="7">
    <location>
        <begin position="88"/>
        <end position="105"/>
    </location>
</feature>
<feature type="transmembrane region" description="Helical" evidence="7">
    <location>
        <begin position="298"/>
        <end position="315"/>
    </location>
</feature>
<evidence type="ECO:0000256" key="7">
    <source>
        <dbReference type="SAM" id="Phobius"/>
    </source>
</evidence>
<name>A0A918KMI2_9GAMM</name>
<dbReference type="CDD" id="cd06173">
    <property type="entry name" value="MFS_MefA_like"/>
    <property type="match status" value="1"/>
</dbReference>
<dbReference type="SUPFAM" id="SSF103473">
    <property type="entry name" value="MFS general substrate transporter"/>
    <property type="match status" value="1"/>
</dbReference>
<dbReference type="Pfam" id="PF05977">
    <property type="entry name" value="MFS_3"/>
    <property type="match status" value="1"/>
</dbReference>
<feature type="transmembrane region" description="Helical" evidence="7">
    <location>
        <begin position="25"/>
        <end position="49"/>
    </location>
</feature>
<dbReference type="AlphaFoldDB" id="A0A918KMI2"/>
<dbReference type="GO" id="GO:0005886">
    <property type="term" value="C:plasma membrane"/>
    <property type="evidence" value="ECO:0007669"/>
    <property type="project" value="UniProtKB-SubCell"/>
</dbReference>
<feature type="transmembrane region" description="Helical" evidence="7">
    <location>
        <begin position="224"/>
        <end position="244"/>
    </location>
</feature>
<evidence type="ECO:0000313" key="9">
    <source>
        <dbReference type="Proteomes" id="UP000626148"/>
    </source>
</evidence>
<keyword evidence="4 7" id="KW-0812">Transmembrane</keyword>
<keyword evidence="6 7" id="KW-0472">Membrane</keyword>
<keyword evidence="5 7" id="KW-1133">Transmembrane helix</keyword>
<feature type="transmembrane region" description="Helical" evidence="7">
    <location>
        <begin position="381"/>
        <end position="403"/>
    </location>
</feature>
<dbReference type="InterPro" id="IPR010290">
    <property type="entry name" value="TM_effector"/>
</dbReference>
<feature type="transmembrane region" description="Helical" evidence="7">
    <location>
        <begin position="321"/>
        <end position="344"/>
    </location>
</feature>
<feature type="transmembrane region" description="Helical" evidence="7">
    <location>
        <begin position="55"/>
        <end position="76"/>
    </location>
</feature>
<keyword evidence="3" id="KW-1003">Cell membrane</keyword>
<sequence>MSTASHSEPSTAKHRSALSEPVFRLYFFASCCATLAVWIVRFLIGWTAWELTRSAFWVGTVSVMLLAPTIFLSPVFGVVSDRVDPRNGMVTTAACNIAICLTIVGLSAQDWLTIVALLSVALAFGCVTAAHHPMRLSLMPKILARDLLPSGIGLSAIVFNTSRIIGPAIGAWILGAFGAAWAFALSALLFSATLGLLTRVPSAPPVKPEEPESLLTDLRAGFRFIGRAPLIQLILLMTLVNGLVGRTVMELLPAISGELAGGTAGALATLTAVAGAGSIVGGWVISRQRGNTLGISRLVFVALLTGSLVLIPVVWLQGLAFLIPVVIVSALSMTIIGTGCQALVQLVVSDAFRGRIMSVWTVVSMGGPAFGAFLMGAVADVFGFGATFIGFALAAILTTFGLWQQRQRFQQSE</sequence>
<dbReference type="RefSeq" id="WP_189611693.1">
    <property type="nucleotide sequence ID" value="NZ_BMXR01000010.1"/>
</dbReference>
<accession>A0A918KMI2</accession>
<feature type="transmembrane region" description="Helical" evidence="7">
    <location>
        <begin position="111"/>
        <end position="130"/>
    </location>
</feature>
<evidence type="ECO:0000313" key="8">
    <source>
        <dbReference type="EMBL" id="GGX66698.1"/>
    </source>
</evidence>
<dbReference type="Gene3D" id="1.20.1250.20">
    <property type="entry name" value="MFS general substrate transporter like domains"/>
    <property type="match status" value="1"/>
</dbReference>
<gene>
    <name evidence="8" type="ORF">GCM10007392_38060</name>
</gene>
<reference evidence="8" key="2">
    <citation type="submission" date="2020-09" db="EMBL/GenBank/DDBJ databases">
        <authorList>
            <person name="Sun Q."/>
            <person name="Kim S."/>
        </authorList>
    </citation>
    <scope>NUCLEOTIDE SEQUENCE</scope>
    <source>
        <strain evidence="8">KCTC 22169</strain>
    </source>
</reference>
<evidence type="ECO:0000256" key="4">
    <source>
        <dbReference type="ARBA" id="ARBA00022692"/>
    </source>
</evidence>
<evidence type="ECO:0000256" key="3">
    <source>
        <dbReference type="ARBA" id="ARBA00022475"/>
    </source>
</evidence>
<feature type="transmembrane region" description="Helical" evidence="7">
    <location>
        <begin position="264"/>
        <end position="286"/>
    </location>
</feature>
<comment type="caution">
    <text evidence="8">The sequence shown here is derived from an EMBL/GenBank/DDBJ whole genome shotgun (WGS) entry which is preliminary data.</text>
</comment>
<evidence type="ECO:0000256" key="5">
    <source>
        <dbReference type="ARBA" id="ARBA00022989"/>
    </source>
</evidence>
<evidence type="ECO:0000256" key="1">
    <source>
        <dbReference type="ARBA" id="ARBA00004651"/>
    </source>
</evidence>
<feature type="transmembrane region" description="Helical" evidence="7">
    <location>
        <begin position="171"/>
        <end position="197"/>
    </location>
</feature>
<keyword evidence="9" id="KW-1185">Reference proteome</keyword>
<reference evidence="8" key="1">
    <citation type="journal article" date="2014" name="Int. J. Syst. Evol. Microbiol.">
        <title>Complete genome sequence of Corynebacterium casei LMG S-19264T (=DSM 44701T), isolated from a smear-ripened cheese.</title>
        <authorList>
            <consortium name="US DOE Joint Genome Institute (JGI-PGF)"/>
            <person name="Walter F."/>
            <person name="Albersmeier A."/>
            <person name="Kalinowski J."/>
            <person name="Ruckert C."/>
        </authorList>
    </citation>
    <scope>NUCLEOTIDE SEQUENCE</scope>
    <source>
        <strain evidence="8">KCTC 22169</strain>
    </source>
</reference>